<dbReference type="EMBL" id="CP058952">
    <property type="protein sequence ID" value="QLI81858.1"/>
    <property type="molecule type" value="Genomic_DNA"/>
</dbReference>
<gene>
    <name evidence="8" type="ORF">HZU75_10085</name>
</gene>
<comment type="subcellular location">
    <subcellularLocation>
        <location evidence="1">Membrane</location>
    </subcellularLocation>
</comment>
<dbReference type="SMART" id="SM00304">
    <property type="entry name" value="HAMP"/>
    <property type="match status" value="1"/>
</dbReference>
<dbReference type="Pfam" id="PF00672">
    <property type="entry name" value="HAMP"/>
    <property type="match status" value="1"/>
</dbReference>
<accession>A0A7D5VA82</accession>
<dbReference type="Gene3D" id="6.10.340.10">
    <property type="match status" value="1"/>
</dbReference>
<dbReference type="InterPro" id="IPR004090">
    <property type="entry name" value="Chemotax_Me-accpt_rcpt"/>
</dbReference>
<dbReference type="GO" id="GO:0006935">
    <property type="term" value="P:chemotaxis"/>
    <property type="evidence" value="ECO:0007669"/>
    <property type="project" value="InterPro"/>
</dbReference>
<evidence type="ECO:0000256" key="3">
    <source>
        <dbReference type="ARBA" id="ARBA00029447"/>
    </source>
</evidence>
<dbReference type="Gene3D" id="1.10.287.950">
    <property type="entry name" value="Methyl-accepting chemotaxis protein"/>
    <property type="match status" value="1"/>
</dbReference>
<sequence>MKTLKAKIRLVLILLTSLAVVTFCIFSYFETRTIAMNAIDGKLTAAANGYRFIVSEELHNQLTPRDSTDLKQIRALSVKLTRFAESLGLPYVYSFVMKDGKPHYVLSSLSPEEERDATAEQYLKVYETPNAELLTALREGRPTWAEYSSSYGNFRSIYLPFRTANGTTIVAVADADLAAVQSTLNTLLFKEAGAGLVLILIAVIASFWLGNVVVRPLERLLAAMRQLTSGEADLTIRLDDRQQDETGRIAGAFNQFITELHQQIRTVETESTRLNQGVQAIERVVDQLARESRSQADLVSETAATIEEVTVSISHIADSTNQVERAVSHADEGARNSAQAMSTMQQRTDSMGNTLHALAESISRLDHESKQINNITNVIKDIANQTNLLALNAAIEAARAGEQGRGFAVVADEVRSLAERTAQATVEIERLLGTICDETAHAVERTTATADGAEASRQMVSDVNTRIAAMQHEMQGVLTQINEISSATREQSLATEQIAQVSERISQQVNTTDQALQQTRQTLAGINQMASSLHGVVRRFRL</sequence>
<reference evidence="8 9" key="1">
    <citation type="journal article" date="2016" name="Int. J. Syst. Evol. Microbiol.">
        <title>Chitinibacter fontanus sp. nov., isolated from a spring.</title>
        <authorList>
            <person name="Sheu S.Y."/>
            <person name="Li Y.S."/>
            <person name="Young C.C."/>
            <person name="Chen W.M."/>
        </authorList>
    </citation>
    <scope>NUCLEOTIDE SEQUENCE [LARGE SCALE GENOMIC DNA]</scope>
    <source>
        <strain evidence="8 9">STM-7</strain>
    </source>
</reference>
<dbReference type="PRINTS" id="PR00260">
    <property type="entry name" value="CHEMTRNSDUCR"/>
</dbReference>
<dbReference type="Pfam" id="PF00015">
    <property type="entry name" value="MCPsignal"/>
    <property type="match status" value="1"/>
</dbReference>
<protein>
    <submittedName>
        <fullName evidence="8">Methyl-accepting chemotaxis protein</fullName>
    </submittedName>
</protein>
<dbReference type="PROSITE" id="PS50111">
    <property type="entry name" value="CHEMOTAXIS_TRANSDUC_2"/>
    <property type="match status" value="1"/>
</dbReference>
<dbReference type="PANTHER" id="PTHR32089:SF112">
    <property type="entry name" value="LYSOZYME-LIKE PROTEIN-RELATED"/>
    <property type="match status" value="1"/>
</dbReference>
<dbReference type="AlphaFoldDB" id="A0A7D5VA82"/>
<keyword evidence="5" id="KW-0472">Membrane</keyword>
<evidence type="ECO:0000256" key="5">
    <source>
        <dbReference type="SAM" id="Phobius"/>
    </source>
</evidence>
<dbReference type="InterPro" id="IPR003660">
    <property type="entry name" value="HAMP_dom"/>
</dbReference>
<dbReference type="GO" id="GO:0007165">
    <property type="term" value="P:signal transduction"/>
    <property type="evidence" value="ECO:0007669"/>
    <property type="project" value="UniProtKB-KW"/>
</dbReference>
<evidence type="ECO:0000256" key="4">
    <source>
        <dbReference type="PROSITE-ProRule" id="PRU00284"/>
    </source>
</evidence>
<keyword evidence="2 4" id="KW-0807">Transducer</keyword>
<evidence type="ECO:0000256" key="1">
    <source>
        <dbReference type="ARBA" id="ARBA00004370"/>
    </source>
</evidence>
<organism evidence="8 9">
    <name type="scientific">Chitinibacter fontanus</name>
    <dbReference type="NCBI Taxonomy" id="1737446"/>
    <lineage>
        <taxon>Bacteria</taxon>
        <taxon>Pseudomonadati</taxon>
        <taxon>Pseudomonadota</taxon>
        <taxon>Betaproteobacteria</taxon>
        <taxon>Neisseriales</taxon>
        <taxon>Chitinibacteraceae</taxon>
        <taxon>Chitinibacter</taxon>
    </lineage>
</organism>
<feature type="transmembrane region" description="Helical" evidence="5">
    <location>
        <begin position="192"/>
        <end position="214"/>
    </location>
</feature>
<evidence type="ECO:0000259" key="7">
    <source>
        <dbReference type="PROSITE" id="PS50885"/>
    </source>
</evidence>
<feature type="domain" description="Methyl-accepting transducer" evidence="6">
    <location>
        <begin position="270"/>
        <end position="506"/>
    </location>
</feature>
<keyword evidence="5" id="KW-0812">Transmembrane</keyword>
<feature type="domain" description="HAMP" evidence="7">
    <location>
        <begin position="211"/>
        <end position="265"/>
    </location>
</feature>
<dbReference type="KEGG" id="cfon:HZU75_10085"/>
<evidence type="ECO:0000313" key="8">
    <source>
        <dbReference type="EMBL" id="QLI81858.1"/>
    </source>
</evidence>
<dbReference type="CDD" id="cd11386">
    <property type="entry name" value="MCP_signal"/>
    <property type="match status" value="1"/>
</dbReference>
<evidence type="ECO:0000313" key="9">
    <source>
        <dbReference type="Proteomes" id="UP000510822"/>
    </source>
</evidence>
<dbReference type="GO" id="GO:0004888">
    <property type="term" value="F:transmembrane signaling receptor activity"/>
    <property type="evidence" value="ECO:0007669"/>
    <property type="project" value="InterPro"/>
</dbReference>
<keyword evidence="5" id="KW-1133">Transmembrane helix</keyword>
<dbReference type="CDD" id="cd06225">
    <property type="entry name" value="HAMP"/>
    <property type="match status" value="1"/>
</dbReference>
<dbReference type="FunFam" id="1.10.287.950:FF:000001">
    <property type="entry name" value="Methyl-accepting chemotaxis sensory transducer"/>
    <property type="match status" value="1"/>
</dbReference>
<dbReference type="PANTHER" id="PTHR32089">
    <property type="entry name" value="METHYL-ACCEPTING CHEMOTAXIS PROTEIN MCPB"/>
    <property type="match status" value="1"/>
</dbReference>
<proteinExistence type="inferred from homology"/>
<dbReference type="InterPro" id="IPR004089">
    <property type="entry name" value="MCPsignal_dom"/>
</dbReference>
<dbReference type="Proteomes" id="UP000510822">
    <property type="component" value="Chromosome"/>
</dbReference>
<dbReference type="PROSITE" id="PS50885">
    <property type="entry name" value="HAMP"/>
    <property type="match status" value="1"/>
</dbReference>
<evidence type="ECO:0000259" key="6">
    <source>
        <dbReference type="PROSITE" id="PS50111"/>
    </source>
</evidence>
<keyword evidence="9" id="KW-1185">Reference proteome</keyword>
<dbReference type="GO" id="GO:0016020">
    <property type="term" value="C:membrane"/>
    <property type="evidence" value="ECO:0007669"/>
    <property type="project" value="UniProtKB-SubCell"/>
</dbReference>
<dbReference type="SUPFAM" id="SSF58104">
    <property type="entry name" value="Methyl-accepting chemotaxis protein (MCP) signaling domain"/>
    <property type="match status" value="1"/>
</dbReference>
<comment type="similarity">
    <text evidence="3">Belongs to the methyl-accepting chemotaxis (MCP) protein family.</text>
</comment>
<dbReference type="RefSeq" id="WP_180305965.1">
    <property type="nucleotide sequence ID" value="NZ_CP058952.1"/>
</dbReference>
<evidence type="ECO:0000256" key="2">
    <source>
        <dbReference type="ARBA" id="ARBA00023224"/>
    </source>
</evidence>
<name>A0A7D5VA82_9NEIS</name>
<dbReference type="SMART" id="SM00283">
    <property type="entry name" value="MA"/>
    <property type="match status" value="1"/>
</dbReference>